<dbReference type="Gene3D" id="3.40.50.1820">
    <property type="entry name" value="alpha/beta hydrolase"/>
    <property type="match status" value="1"/>
</dbReference>
<reference evidence="1 2" key="1">
    <citation type="submission" date="2016-12" db="EMBL/GenBank/DDBJ databases">
        <title>The genomes of Aspergillus section Nigri reveals drivers in fungal speciation.</title>
        <authorList>
            <consortium name="DOE Joint Genome Institute"/>
            <person name="Vesth T.C."/>
            <person name="Nybo J."/>
            <person name="Theobald S."/>
            <person name="Brandl J."/>
            <person name="Frisvad J.C."/>
            <person name="Nielsen K.F."/>
            <person name="Lyhne E.K."/>
            <person name="Kogle M.E."/>
            <person name="Kuo A."/>
            <person name="Riley R."/>
            <person name="Clum A."/>
            <person name="Nolan M."/>
            <person name="Lipzen A."/>
            <person name="Salamov A."/>
            <person name="Henrissat B."/>
            <person name="Wiebenga A."/>
            <person name="De Vries R.P."/>
            <person name="Grigoriev I.V."/>
            <person name="Mortensen U.H."/>
            <person name="Andersen M.R."/>
            <person name="Baker S.E."/>
        </authorList>
    </citation>
    <scope>NUCLEOTIDE SEQUENCE [LARGE SCALE GENOMIC DNA]</scope>
    <source>
        <strain evidence="1 2">CBS 115572</strain>
    </source>
</reference>
<dbReference type="Proteomes" id="UP000246702">
    <property type="component" value="Unassembled WGS sequence"/>
</dbReference>
<dbReference type="RefSeq" id="XP_025462744.1">
    <property type="nucleotide sequence ID" value="XM_025616571.1"/>
</dbReference>
<comment type="caution">
    <text evidence="1">The sequence shown here is derived from an EMBL/GenBank/DDBJ whole genome shotgun (WGS) entry which is preliminary data.</text>
</comment>
<dbReference type="AlphaFoldDB" id="A0A317VG76"/>
<evidence type="ECO:0000313" key="1">
    <source>
        <dbReference type="EMBL" id="PWY70850.1"/>
    </source>
</evidence>
<dbReference type="EMBL" id="MSFK01000038">
    <property type="protein sequence ID" value="PWY70850.1"/>
    <property type="molecule type" value="Genomic_DNA"/>
</dbReference>
<name>A0A317VG76_9EURO</name>
<evidence type="ECO:0000313" key="2">
    <source>
        <dbReference type="Proteomes" id="UP000246702"/>
    </source>
</evidence>
<sequence>MSTPSTPWQSGTHAALVPLSTHSLYLSASGPNRPLTSTGNLQPAIIIEAGLCSGHSEWVAASRLISQRARVYSYDRVGYGRSEPSPHEYTAENGVREWVSDSPNLAGLSFLGHFQLSLFAVA</sequence>
<protein>
    <recommendedName>
        <fullName evidence="3">AB hydrolase-1 domain-containing protein</fullName>
    </recommendedName>
</protein>
<accession>A0A317VG76</accession>
<organism evidence="1 2">
    <name type="scientific">Aspergillus sclerotioniger CBS 115572</name>
    <dbReference type="NCBI Taxonomy" id="1450535"/>
    <lineage>
        <taxon>Eukaryota</taxon>
        <taxon>Fungi</taxon>
        <taxon>Dikarya</taxon>
        <taxon>Ascomycota</taxon>
        <taxon>Pezizomycotina</taxon>
        <taxon>Eurotiomycetes</taxon>
        <taxon>Eurotiomycetidae</taxon>
        <taxon>Eurotiales</taxon>
        <taxon>Aspergillaceae</taxon>
        <taxon>Aspergillus</taxon>
        <taxon>Aspergillus subgen. Circumdati</taxon>
    </lineage>
</organism>
<dbReference type="STRING" id="1450535.A0A317VG76"/>
<dbReference type="OrthoDB" id="294702at2759"/>
<gene>
    <name evidence="1" type="ORF">BO94DRAFT_609145</name>
</gene>
<evidence type="ECO:0008006" key="3">
    <source>
        <dbReference type="Google" id="ProtNLM"/>
    </source>
</evidence>
<dbReference type="GeneID" id="37118714"/>
<dbReference type="InterPro" id="IPR029058">
    <property type="entry name" value="AB_hydrolase_fold"/>
</dbReference>
<keyword evidence="2" id="KW-1185">Reference proteome</keyword>
<dbReference type="SUPFAM" id="SSF53474">
    <property type="entry name" value="alpha/beta-Hydrolases"/>
    <property type="match status" value="1"/>
</dbReference>
<proteinExistence type="predicted"/>